<organism evidence="1 2">
    <name type="scientific">Cnephaeus nilssonii</name>
    <name type="common">Northern bat</name>
    <name type="synonym">Eptesicus nilssonii</name>
    <dbReference type="NCBI Taxonomy" id="3371016"/>
    <lineage>
        <taxon>Eukaryota</taxon>
        <taxon>Metazoa</taxon>
        <taxon>Chordata</taxon>
        <taxon>Craniata</taxon>
        <taxon>Vertebrata</taxon>
        <taxon>Euteleostomi</taxon>
        <taxon>Mammalia</taxon>
        <taxon>Eutheria</taxon>
        <taxon>Laurasiatheria</taxon>
        <taxon>Chiroptera</taxon>
        <taxon>Yangochiroptera</taxon>
        <taxon>Vespertilionidae</taxon>
        <taxon>Cnephaeus</taxon>
    </lineage>
</organism>
<reference evidence="1" key="1">
    <citation type="submission" date="2023-06" db="EMBL/GenBank/DDBJ databases">
        <title>Reference genome for the Northern bat (Eptesicus nilssonii), a most northern bat species.</title>
        <authorList>
            <person name="Laine V.N."/>
            <person name="Pulliainen A.T."/>
            <person name="Lilley T.M."/>
        </authorList>
    </citation>
    <scope>NUCLEOTIDE SEQUENCE</scope>
    <source>
        <strain evidence="1">BLF_Eptnil</strain>
        <tissue evidence="1">Kidney</tissue>
    </source>
</reference>
<evidence type="ECO:0000313" key="2">
    <source>
        <dbReference type="Proteomes" id="UP001177744"/>
    </source>
</evidence>
<dbReference type="AlphaFoldDB" id="A0AA40LQF6"/>
<evidence type="ECO:0000313" key="1">
    <source>
        <dbReference type="EMBL" id="KAK1342391.1"/>
    </source>
</evidence>
<dbReference type="Gene3D" id="2.40.50.140">
    <property type="entry name" value="Nucleic acid-binding proteins"/>
    <property type="match status" value="1"/>
</dbReference>
<protein>
    <submittedName>
        <fullName evidence="1">Uncharacterized protein</fullName>
    </submittedName>
</protein>
<sequence length="148" mass="16789">MREWRGLGQLNVWLPFSFRRKTKPPDYTYSSSGVKEGNKGTRCCQQTATGDTAHSVLVKIISVELNTIFSWRKNSLEIKTKEVFRRKARGERAKIGDLRGTPIKIIDDNHTILSTSVGSEHYVNILPFVDKDLLKPGCSVLFNHQCLP</sequence>
<proteinExistence type="predicted"/>
<gene>
    <name evidence="1" type="ORF">QTO34_015156</name>
</gene>
<dbReference type="Proteomes" id="UP001177744">
    <property type="component" value="Unassembled WGS sequence"/>
</dbReference>
<comment type="caution">
    <text evidence="1">The sequence shown here is derived from an EMBL/GenBank/DDBJ whole genome shotgun (WGS) entry which is preliminary data.</text>
</comment>
<name>A0AA40LQF6_CNENI</name>
<keyword evidence="2" id="KW-1185">Reference proteome</keyword>
<dbReference type="InterPro" id="IPR012340">
    <property type="entry name" value="NA-bd_OB-fold"/>
</dbReference>
<dbReference type="EMBL" id="JAULJE010000005">
    <property type="protein sequence ID" value="KAK1342391.1"/>
    <property type="molecule type" value="Genomic_DNA"/>
</dbReference>
<accession>A0AA40LQF6</accession>